<gene>
    <name evidence="2" type="ORF">VNI00_018990</name>
</gene>
<comment type="caution">
    <text evidence="2">The sequence shown here is derived from an EMBL/GenBank/DDBJ whole genome shotgun (WGS) entry which is preliminary data.</text>
</comment>
<protein>
    <submittedName>
        <fullName evidence="2">Uncharacterized protein</fullName>
    </submittedName>
</protein>
<sequence>MNLTQDQYDTLEAWYLGQKGPANTSTKGTSPSPMPKRKKSKPAKRTVITEDSTDDNEKTRSPITAKRKRPTNTRPTASSKTTSVLTTGKPTSSKRRTLAGGSKAIVPTRSPTQENNNVIPSQPTHALPPDSYNSFKRRTHVGQSNRTDSLTPQGTRGDNYDEDATPNNDVENVALAPEDNHLETEHVYEDDDVDEVDKLLLNQSTAEIEEDGHSEHSSDEELVYPPTCSPPKKRKLNAFSRSRSHSPAILNYSFRDSHIVPETEDEAPSSNPESESTPAVSSANLHDYHVTASSPTAAVSIQQLHNANVPLHLSRPSSVGAPGETVFRIRGPPGSRIHIIVDTPTSSNPGPAVHSSPTPTALLGPIRVVNTLRDIQHTLEDLSTNFRFSRRPLQQCIDQFNNSID</sequence>
<reference evidence="2 3" key="1">
    <citation type="submission" date="2024-01" db="EMBL/GenBank/DDBJ databases">
        <title>A draft genome for a cacao thread blight-causing isolate of Paramarasmius palmivorus.</title>
        <authorList>
            <person name="Baruah I.K."/>
            <person name="Bukari Y."/>
            <person name="Amoako-Attah I."/>
            <person name="Meinhardt L.W."/>
            <person name="Bailey B.A."/>
            <person name="Cohen S.P."/>
        </authorList>
    </citation>
    <scope>NUCLEOTIDE SEQUENCE [LARGE SCALE GENOMIC DNA]</scope>
    <source>
        <strain evidence="2 3">GH-12</strain>
    </source>
</reference>
<dbReference type="Proteomes" id="UP001383192">
    <property type="component" value="Unassembled WGS sequence"/>
</dbReference>
<dbReference type="AlphaFoldDB" id="A0AAW0ATI8"/>
<feature type="region of interest" description="Disordered" evidence="1">
    <location>
        <begin position="1"/>
        <end position="179"/>
    </location>
</feature>
<proteinExistence type="predicted"/>
<feature type="compositionally biased region" description="Polar residues" evidence="1">
    <location>
        <begin position="109"/>
        <end position="124"/>
    </location>
</feature>
<evidence type="ECO:0000313" key="3">
    <source>
        <dbReference type="Proteomes" id="UP001383192"/>
    </source>
</evidence>
<feature type="compositionally biased region" description="Polar residues" evidence="1">
    <location>
        <begin position="72"/>
        <end position="91"/>
    </location>
</feature>
<organism evidence="2 3">
    <name type="scientific">Paramarasmius palmivorus</name>
    <dbReference type="NCBI Taxonomy" id="297713"/>
    <lineage>
        <taxon>Eukaryota</taxon>
        <taxon>Fungi</taxon>
        <taxon>Dikarya</taxon>
        <taxon>Basidiomycota</taxon>
        <taxon>Agaricomycotina</taxon>
        <taxon>Agaricomycetes</taxon>
        <taxon>Agaricomycetidae</taxon>
        <taxon>Agaricales</taxon>
        <taxon>Marasmiineae</taxon>
        <taxon>Marasmiaceae</taxon>
        <taxon>Paramarasmius</taxon>
    </lineage>
</organism>
<feature type="compositionally biased region" description="Basic residues" evidence="1">
    <location>
        <begin position="35"/>
        <end position="44"/>
    </location>
</feature>
<evidence type="ECO:0000313" key="2">
    <source>
        <dbReference type="EMBL" id="KAK7015928.1"/>
    </source>
</evidence>
<accession>A0AAW0ATI8</accession>
<evidence type="ECO:0000256" key="1">
    <source>
        <dbReference type="SAM" id="MobiDB-lite"/>
    </source>
</evidence>
<name>A0AAW0ATI8_9AGAR</name>
<dbReference type="EMBL" id="JAYKXP010000298">
    <property type="protein sequence ID" value="KAK7015928.1"/>
    <property type="molecule type" value="Genomic_DNA"/>
</dbReference>
<keyword evidence="3" id="KW-1185">Reference proteome</keyword>
<feature type="region of interest" description="Disordered" evidence="1">
    <location>
        <begin position="207"/>
        <end position="281"/>
    </location>
</feature>
<feature type="compositionally biased region" description="Polar residues" evidence="1">
    <location>
        <begin position="141"/>
        <end position="156"/>
    </location>
</feature>
<feature type="compositionally biased region" description="Polar residues" evidence="1">
    <location>
        <begin position="268"/>
        <end position="281"/>
    </location>
</feature>